<dbReference type="InterPro" id="IPR050553">
    <property type="entry name" value="Thioredoxin_ResA/DsbE_sf"/>
</dbReference>
<evidence type="ECO:0000313" key="4">
    <source>
        <dbReference type="Proteomes" id="UP000239002"/>
    </source>
</evidence>
<dbReference type="OrthoDB" id="9815205at2"/>
<organism evidence="3 4">
    <name type="scientific">Nonlabens xylanidelens</name>
    <dbReference type="NCBI Taxonomy" id="191564"/>
    <lineage>
        <taxon>Bacteria</taxon>
        <taxon>Pseudomonadati</taxon>
        <taxon>Bacteroidota</taxon>
        <taxon>Flavobacteriia</taxon>
        <taxon>Flavobacteriales</taxon>
        <taxon>Flavobacteriaceae</taxon>
        <taxon>Nonlabens</taxon>
    </lineage>
</organism>
<dbReference type="Gene3D" id="3.40.30.10">
    <property type="entry name" value="Glutaredoxin"/>
    <property type="match status" value="1"/>
</dbReference>
<dbReference type="PANTHER" id="PTHR42852:SF13">
    <property type="entry name" value="PROTEIN DIPZ"/>
    <property type="match status" value="1"/>
</dbReference>
<proteinExistence type="predicted"/>
<protein>
    <submittedName>
        <fullName evidence="3">Thiol-disulfide isomerase/thioredoxin</fullName>
    </submittedName>
</protein>
<dbReference type="PROSITE" id="PS51352">
    <property type="entry name" value="THIOREDOXIN_2"/>
    <property type="match status" value="1"/>
</dbReference>
<evidence type="ECO:0000259" key="2">
    <source>
        <dbReference type="PROSITE" id="PS51352"/>
    </source>
</evidence>
<dbReference type="EMBL" id="PTJE01000003">
    <property type="protein sequence ID" value="PPK94887.1"/>
    <property type="molecule type" value="Genomic_DNA"/>
</dbReference>
<keyword evidence="1" id="KW-0732">Signal</keyword>
<feature type="chain" id="PRO_5015403968" evidence="1">
    <location>
        <begin position="19"/>
        <end position="224"/>
    </location>
</feature>
<keyword evidence="3" id="KW-0413">Isomerase</keyword>
<dbReference type="GO" id="GO:0016491">
    <property type="term" value="F:oxidoreductase activity"/>
    <property type="evidence" value="ECO:0007669"/>
    <property type="project" value="InterPro"/>
</dbReference>
<comment type="caution">
    <text evidence="3">The sequence shown here is derived from an EMBL/GenBank/DDBJ whole genome shotgun (WGS) entry which is preliminary data.</text>
</comment>
<dbReference type="InterPro" id="IPR036249">
    <property type="entry name" value="Thioredoxin-like_sf"/>
</dbReference>
<dbReference type="AlphaFoldDB" id="A0A2S6IKX6"/>
<dbReference type="PANTHER" id="PTHR42852">
    <property type="entry name" value="THIOL:DISULFIDE INTERCHANGE PROTEIN DSBE"/>
    <property type="match status" value="1"/>
</dbReference>
<dbReference type="InterPro" id="IPR013740">
    <property type="entry name" value="Redoxin"/>
</dbReference>
<dbReference type="InterPro" id="IPR013766">
    <property type="entry name" value="Thioredoxin_domain"/>
</dbReference>
<name>A0A2S6IKX6_9FLAO</name>
<dbReference type="Pfam" id="PF08534">
    <property type="entry name" value="Redoxin"/>
    <property type="match status" value="1"/>
</dbReference>
<dbReference type="Proteomes" id="UP000239002">
    <property type="component" value="Unassembled WGS sequence"/>
</dbReference>
<dbReference type="RefSeq" id="WP_104515338.1">
    <property type="nucleotide sequence ID" value="NZ_MQVW01000024.1"/>
</dbReference>
<accession>A0A2S6IKX6</accession>
<feature type="signal peptide" evidence="1">
    <location>
        <begin position="1"/>
        <end position="18"/>
    </location>
</feature>
<keyword evidence="4" id="KW-1185">Reference proteome</keyword>
<evidence type="ECO:0000256" key="1">
    <source>
        <dbReference type="SAM" id="SignalP"/>
    </source>
</evidence>
<reference evidence="3 4" key="1">
    <citation type="submission" date="2018-02" db="EMBL/GenBank/DDBJ databases">
        <title>Genomic Encyclopedia of Archaeal and Bacterial Type Strains, Phase II (KMG-II): from individual species to whole genera.</title>
        <authorList>
            <person name="Goeker M."/>
        </authorList>
    </citation>
    <scope>NUCLEOTIDE SEQUENCE [LARGE SCALE GENOMIC DNA]</scope>
    <source>
        <strain evidence="3 4">DSM 16809</strain>
    </source>
</reference>
<dbReference type="CDD" id="cd02966">
    <property type="entry name" value="TlpA_like_family"/>
    <property type="match status" value="1"/>
</dbReference>
<dbReference type="SUPFAM" id="SSF52833">
    <property type="entry name" value="Thioredoxin-like"/>
    <property type="match status" value="1"/>
</dbReference>
<feature type="domain" description="Thioredoxin" evidence="2">
    <location>
        <begin position="89"/>
        <end position="224"/>
    </location>
</feature>
<evidence type="ECO:0000313" key="3">
    <source>
        <dbReference type="EMBL" id="PPK94887.1"/>
    </source>
</evidence>
<dbReference type="GO" id="GO:0016853">
    <property type="term" value="F:isomerase activity"/>
    <property type="evidence" value="ECO:0007669"/>
    <property type="project" value="UniProtKB-KW"/>
</dbReference>
<gene>
    <name evidence="3" type="ORF">LY01_01640</name>
</gene>
<sequence>MKKLLILITIFLSLTAVAQEETFYLLPNGEIMNEASFDKLKASLKDMGDVKADFISTIRRNDSVIKRTKLVITEKSDRKPFDPFAIHREKIGEKFVLEDFKKADGSVLTLKDLDGKSTVLNFWFTSCAPCISEMPKLNSLKKQMRGDVNFIAITFNEKSRVDEFLKTTKFDFDHITDARKQIDSLRIQAFPMTILLDKNGFIKNVYGDLTYQMNDLKSDLRKVM</sequence>